<evidence type="ECO:0000313" key="2">
    <source>
        <dbReference type="EMBL" id="EHK98571.1"/>
    </source>
</evidence>
<comment type="caution">
    <text evidence="2">The sequence shown here is derived from an EMBL/GenBank/DDBJ whole genome shotgun (WGS) entry which is preliminary data.</text>
</comment>
<accession>H0ESB7</accession>
<reference evidence="2 3" key="1">
    <citation type="journal article" date="2012" name="Eukaryot. Cell">
        <title>Genome sequence of the fungus Glarea lozoyensis: the first genome sequence of a species from the Helotiaceae family.</title>
        <authorList>
            <person name="Youssar L."/>
            <person name="Gruening B.A."/>
            <person name="Erxleben A."/>
            <person name="Guenther S."/>
            <person name="Huettel W."/>
        </authorList>
    </citation>
    <scope>NUCLEOTIDE SEQUENCE [LARGE SCALE GENOMIC DNA]</scope>
    <source>
        <strain evidence="3">ATCC 74030 / MF5533</strain>
    </source>
</reference>
<name>H0ESB7_GLAL7</name>
<dbReference type="InterPro" id="IPR002562">
    <property type="entry name" value="3'-5'_exonuclease_dom"/>
</dbReference>
<dbReference type="InterPro" id="IPR036397">
    <property type="entry name" value="RNaseH_sf"/>
</dbReference>
<dbReference type="AlphaFoldDB" id="H0ESB7"/>
<keyword evidence="2" id="KW-0378">Hydrolase</keyword>
<sequence length="269" mass="30118">MATPSTESYGELVDSIAKLQVLLGLISTLPIERPSLYIDLEGVALGRHGTLSILSLYVAPTKETYLIDIHTLGAVAFTTTNNGISLKSILESGTIPKVFFDIRNDSDALFSLFQISVRGVVDLQLMELASRKGSRKFVSGLAKCIGRDLQISPAQQTQWRVTKERGVQLFAPETGGRYEVFNERPLKPEIIRYCQQDVALLPILYNVYNAKLKADGEAFWQSEERVRQSQSASYDGKSKDKAFGWDQESITRWTDDWNEDIMMEAMHGS</sequence>
<organism evidence="2 3">
    <name type="scientific">Glarea lozoyensis (strain ATCC 74030 / MF5533)</name>
    <dbReference type="NCBI Taxonomy" id="1104152"/>
    <lineage>
        <taxon>Eukaryota</taxon>
        <taxon>Fungi</taxon>
        <taxon>Dikarya</taxon>
        <taxon>Ascomycota</taxon>
        <taxon>Pezizomycotina</taxon>
        <taxon>Leotiomycetes</taxon>
        <taxon>Helotiales</taxon>
        <taxon>Helotiaceae</taxon>
        <taxon>Glarea</taxon>
    </lineage>
</organism>
<gene>
    <name evidence="2" type="ORF">M7I_5596</name>
</gene>
<dbReference type="GO" id="GO:0006139">
    <property type="term" value="P:nucleobase-containing compound metabolic process"/>
    <property type="evidence" value="ECO:0007669"/>
    <property type="project" value="InterPro"/>
</dbReference>
<protein>
    <submittedName>
        <fullName evidence="2">Putative Exonuclease 3'-5' domain-containing protein 1</fullName>
    </submittedName>
</protein>
<dbReference type="HOGENOM" id="CLU_061834_1_1_1"/>
<dbReference type="EMBL" id="AGUE01000143">
    <property type="protein sequence ID" value="EHK98571.1"/>
    <property type="molecule type" value="Genomic_DNA"/>
</dbReference>
<dbReference type="GO" id="GO:0008408">
    <property type="term" value="F:3'-5' exonuclease activity"/>
    <property type="evidence" value="ECO:0007669"/>
    <property type="project" value="InterPro"/>
</dbReference>
<dbReference type="Gene3D" id="3.30.420.10">
    <property type="entry name" value="Ribonuclease H-like superfamily/Ribonuclease H"/>
    <property type="match status" value="1"/>
</dbReference>
<proteinExistence type="predicted"/>
<dbReference type="Pfam" id="PF01612">
    <property type="entry name" value="DNA_pol_A_exo1"/>
    <property type="match status" value="1"/>
</dbReference>
<keyword evidence="2" id="KW-0269">Exonuclease</keyword>
<dbReference type="OrthoDB" id="26838at2759"/>
<keyword evidence="2" id="KW-0540">Nuclease</keyword>
<dbReference type="GO" id="GO:0003676">
    <property type="term" value="F:nucleic acid binding"/>
    <property type="evidence" value="ECO:0007669"/>
    <property type="project" value="InterPro"/>
</dbReference>
<dbReference type="InterPro" id="IPR012337">
    <property type="entry name" value="RNaseH-like_sf"/>
</dbReference>
<dbReference type="InParanoid" id="H0ESB7"/>
<dbReference type="PANTHER" id="PTHR43040">
    <property type="entry name" value="RIBONUCLEASE D"/>
    <property type="match status" value="1"/>
</dbReference>
<dbReference type="SUPFAM" id="SSF53098">
    <property type="entry name" value="Ribonuclease H-like"/>
    <property type="match status" value="1"/>
</dbReference>
<evidence type="ECO:0000313" key="3">
    <source>
        <dbReference type="Proteomes" id="UP000005446"/>
    </source>
</evidence>
<evidence type="ECO:0000259" key="1">
    <source>
        <dbReference type="Pfam" id="PF01612"/>
    </source>
</evidence>
<keyword evidence="3" id="KW-1185">Reference proteome</keyword>
<feature type="domain" description="3'-5' exonuclease" evidence="1">
    <location>
        <begin position="34"/>
        <end position="206"/>
    </location>
</feature>
<dbReference type="PANTHER" id="PTHR43040:SF1">
    <property type="entry name" value="RIBONUCLEASE D"/>
    <property type="match status" value="1"/>
</dbReference>
<dbReference type="Proteomes" id="UP000005446">
    <property type="component" value="Unassembled WGS sequence"/>
</dbReference>